<reference evidence="4" key="1">
    <citation type="submission" date="2021-02" db="EMBL/GenBank/DDBJ databases">
        <authorList>
            <person name="Nowell W R."/>
        </authorList>
    </citation>
    <scope>NUCLEOTIDE SEQUENCE</scope>
</reference>
<sequence>MDMDIILIYHEQNKQNGQVLNHINIYTKWKQHGITIAGGNEYGNQLNQLTRPQGIYVDDDHQTIYIADCSNHRIVERTYGAKNGEIVVGGNGSDQLNSPTHVIVDKKNDPLIICDQGNR</sequence>
<dbReference type="EMBL" id="CAJNOM010000008">
    <property type="protein sequence ID" value="CAF0769594.1"/>
    <property type="molecule type" value="Genomic_DNA"/>
</dbReference>
<gene>
    <name evidence="2" type="ORF">BJG266_LOCUS2996</name>
    <name evidence="3" type="ORF">QVE165_LOCUS2526</name>
    <name evidence="4" type="ORF">QVE165_LOCUS4938</name>
</gene>
<proteinExistence type="predicted"/>
<organism evidence="4 5">
    <name type="scientific">Adineta steineri</name>
    <dbReference type="NCBI Taxonomy" id="433720"/>
    <lineage>
        <taxon>Eukaryota</taxon>
        <taxon>Metazoa</taxon>
        <taxon>Spiralia</taxon>
        <taxon>Gnathifera</taxon>
        <taxon>Rotifera</taxon>
        <taxon>Eurotatoria</taxon>
        <taxon>Bdelloidea</taxon>
        <taxon>Adinetida</taxon>
        <taxon>Adinetidae</taxon>
        <taxon>Adineta</taxon>
    </lineage>
</organism>
<dbReference type="InterPro" id="IPR001258">
    <property type="entry name" value="NHL_repeat"/>
</dbReference>
<evidence type="ECO:0000256" key="1">
    <source>
        <dbReference type="ARBA" id="ARBA00022737"/>
    </source>
</evidence>
<dbReference type="AlphaFoldDB" id="A0A813TQ07"/>
<dbReference type="Gene3D" id="2.120.10.30">
    <property type="entry name" value="TolB, C-terminal domain"/>
    <property type="match status" value="1"/>
</dbReference>
<dbReference type="InterPro" id="IPR011042">
    <property type="entry name" value="6-blade_b-propeller_TolB-like"/>
</dbReference>
<evidence type="ECO:0000313" key="5">
    <source>
        <dbReference type="Proteomes" id="UP000663832"/>
    </source>
</evidence>
<name>A0A813TQ07_9BILA</name>
<dbReference type="Proteomes" id="UP000663877">
    <property type="component" value="Unassembled WGS sequence"/>
</dbReference>
<keyword evidence="1" id="KW-0677">Repeat</keyword>
<comment type="caution">
    <text evidence="4">The sequence shown here is derived from an EMBL/GenBank/DDBJ whole genome shotgun (WGS) entry which is preliminary data.</text>
</comment>
<dbReference type="OrthoDB" id="10032493at2759"/>
<dbReference type="EMBL" id="CAJNOM010000019">
    <property type="protein sequence ID" value="CAF0814841.1"/>
    <property type="molecule type" value="Genomic_DNA"/>
</dbReference>
<evidence type="ECO:0000313" key="3">
    <source>
        <dbReference type="EMBL" id="CAF0769594.1"/>
    </source>
</evidence>
<evidence type="ECO:0000313" key="4">
    <source>
        <dbReference type="EMBL" id="CAF0814841.1"/>
    </source>
</evidence>
<keyword evidence="5" id="KW-1185">Reference proteome</keyword>
<accession>A0A813TQ07</accession>
<protein>
    <submittedName>
        <fullName evidence="4">Uncharacterized protein</fullName>
    </submittedName>
</protein>
<dbReference type="Pfam" id="PF01436">
    <property type="entry name" value="NHL"/>
    <property type="match status" value="1"/>
</dbReference>
<dbReference type="SUPFAM" id="SSF63829">
    <property type="entry name" value="Calcium-dependent phosphotriesterase"/>
    <property type="match status" value="1"/>
</dbReference>
<dbReference type="EMBL" id="CAJNOI010000007">
    <property type="protein sequence ID" value="CAF0760872.1"/>
    <property type="molecule type" value="Genomic_DNA"/>
</dbReference>
<evidence type="ECO:0000313" key="2">
    <source>
        <dbReference type="EMBL" id="CAF0760872.1"/>
    </source>
</evidence>
<dbReference type="Proteomes" id="UP000663832">
    <property type="component" value="Unassembled WGS sequence"/>
</dbReference>